<sequence length="4035" mass="451231">MINDVDLLHTLQTVQNSSFMNRGDGVNYRELIDDVSQVRGLIYNRGGIISRLQKLENNSFTNGPPWGRGRGGPPPNRDMNRIKRRVTALERKVNRMLAKLLENNCRNNPCQNGGTCIDMYDSYVCQCPKNWQGPTCGSDVNECAEFAGTDLGCQNGATCINTQGGYSCACAPGFVGTHCLKRTVDCTTSGTELCGHGICVHSNDRYGYKCICEQGWKTNGEAPACSVDVNECLEGKPHCSKDPEVACINLPGSFMCGQCPAGFSGNGFYCADIDECAVNNGGCSTAPFVRCTNLRGTYRCGRCPRGFIGDGKTCTPSAQPSAGICSTNICHPLATCSEFQNSVVNCICPPGYTGSGYGPNGCTRSNDTSRCPYGFCKNGGSCYVNGTSYACHCPAGTIPPNCENQPDPCTPNPCINNGTCINRIFGYNCACPRGFTGKNCQTPLMRCGGIRKTESGTLKYPEGNVTYQHNTRCAWLIQTNTSKVLNVTFKSFDFERALRGECRFDWLQIHDGRSSSSHMLGRFCGNKLPMGGNIISSENSLYIWFRSDNSTAHDGFELTWETIEPMCGGDIQTTSHGVINSPGSPGRYPMNRDCYWRISAPMGKRLQLNFHTLEIEAHPSCDFDYLAIYDGLSIEDSLLEKFCNTSTPEPLITPKNDVLLHFHSDEDNSDRGFQISYNVQPGVPGCGGLFTGTDGVLSSPVTYEDKKYPNNLECEYLIKLPKNMKILLTVLEFHLEDSTECKFDYLEIYDGKNENFPLIGRFCGMTIPSKFKSQSNEVLLKFRSDWSTTHGGFNIKYKALCGGTFSEPNGIITSPYYPQEYPGTADCLYEISAPLGNAIELEFDEIDIEFNSECAYDYLEIFDGHSSNDTSLGKYCGAQKPGRIISTYNFLTITFRSDKTVHGRGFKANYTFTEMKCGGIVKTNGSVITPPLQENVYEHDSLCKWLIVAPDGFNIQLNWVTFDLETHDNCEYDYVEIYDNSTRSNTPLGRYCKDIPQIMSTVGNVATLIFKSDGSTAGAGFSLTVEFKDARESCGGKFYSKSGYIRSPGWPQSYPSSRSCEWIIQVPIHHQIQLNFLNFSVEQATDCKFDRLLIRNGGTKTSPVLTTLCGQDLPPMIKSFGNQLYLQFVSDASKQEAGFEIEWISTLTGCGGTLTSYKGSITSPQYPEPYNANALCSWRVAVNQGSVIRFVFTDFELEADHNCIYDFVEIFDGKDASAKSFGKFCEANRYPLDLVTSSNFAFVRFSSDKSNQHRGFNLNYMAKCNTTLMGFNGIIESPNFPEEYPHRIDCSWTIQALRGNQIYIEFTDFDLEKAYGISDFGSCTYDYVEITQYKKNDTVNTERYCNKAPASFTSIGSQVMIHFHTDVSGSGKGFRLEWNTEGCGGILTKPVGEITSPNYPNGYPHDVECMWEIQAEIGKTVELTIKDLDIEHSGDCRFDMVQIKTGGDLELEVAKFCHIDKKERKIVGNGHRMQIIFKSDSSMSYRGFSATYKTLSSSCGGIYTAPSSSIFSPNYPLIYNSNETCEYQITVDSSHNIDIKLTDFDLEPSNDCTKDVLYIFDGHEEDPDKMLLKACGNSMPNQTQISSSSNKVLIIFKTDSNEEFKGFKLNYTTSCGSHIRTNDSGLIHLSDITRLENSNCTWIIESDDLSKHVTLTITHMSNIFGTPDDSECFYFLKVIEGTSIDGPERAKICDVSTPPTIVSNGNALTIHLGVNNTYSETLVGLDIVAHYSVLDNACGGTLTSFDGQFASPSWPLSYPLNVECVWIIQASPGNSITLTIKELDIQETVNCNSDYLEVRENNAQGKLLGVYCGSNGLSNHTSANAYWIKFKSGEDGTAKGFLAEYSYASHNELSGNEGVITAPLYPKSLLSDKEMTYRITVEMGRVVLINFEEMRIGAKIDQLCMASMREISIKNANKNIIYSPISIQLCVALAHAGANGQTQNEISQVLGYGPHFSTKNMSSILDHLYAQNNALQIANKVYVNSGYTLKPNYNEIVTKDLKSAVETINFNENPKAAASINDWIETQTNHNIKDIIKPDMLGPDTLLLLINAVYFKASWSVQFSKGQMEDFSNSDGSVVQTQLMHNEDDFKVGHFDNLAAHIVKMDYHNTNIAMYLIIPDEIQGLQKIEQNLNQLNFRDVNSRLEQRYIKLLMPRFKFEFESSLNEVLKKLGMQTAFTDSADFSGMLDKSNERLKISDAIHKAFINVDEKGTEAGAATVIRIVRLSLRYPSLTLKADHPFMFAIVSEDYDVPLFMGAIYDGYDATAVPLSENLCGFETPEPLTSTTNVVFIIARLNSFDSYRGNNFKLNYRAINPTKATNKTVIDGCGGDITIGNRSQFINVTSPGYENGGYASLLNCTWYIYSADPAYHPAFYFSEIDLEETPDCAGDYVTLGTSKDMITWYDRGRMCNTNFRGLKMYTATEGEPYLRLNFRTDYATNRTGFAGVSYLKCGGELKGPSGEISMMNLLEMDLHTFCMYNITVRPGRTIKFEFVAFNIPSDNNCYSFISFKNGHDDTAPLLGQGKYCGTEIPDIPLTTSRYAFVRFFTTTQSTFFKLRYKEVGAECGETIRLTHQSNSSLISSPNFPNMPNPHSECIWHVMAPAGEAITIAFTKRFDLIRTPDCAMEYLELREGGTEKSQIIDRFCGRKPPAEVKTKSNRLRIKYFTDVIEPNNGFQAEVKIASCGGTYQALDGIISSPGFGSPGAYPSNMECDFRILGPSGTSIQLNFKSFHLPLDNPDGNCTDVDHVSVYSVVPNENDTLSNQNTLDLLGQFCGTILPPNRIQGSSNEMIVRFKTFDGNVMFKGFQFRYNISQERCREEINAESGVITSPGYPNRIGLNRFCEWKITVPAGRRVTAKIVDLDLDITNGPYSQRLIFYHDSGTRIRIKTITGADTPQTISSSGNKMLITSWIRFPSSNRGFKIEFNSDERTVCDGDLNMESGTIYAPTNISSYMCEYTRDRPINSTYQNIGTLALEFKDVKAGIRSMPDCRFLTSKIMVQWKNAPNEQDSYFAKLCGIDIPDTRIYSPFYDTIVSARQSLYGGMTNFTLNYWTFNCGGVMRESGSIQQPTFTNPPGTFISCAWHISHPSDVVTMHIRVNKLKMTQDCDKEYVQLYNGPTSLSPHLVRYCGKELPSGTLNTQSQYVYMFYYSERYNPATEFQIDIIPTAAACGGVIHMPVKTISSPGNGSYFNNMECIWEIRADPGYTVDLWFTDRFYIEDTVGCEKDYVEISKSIGVDEWESLGKFCGRHLPPIFNTTSSRMKVKFRTDQSNVGDGFTVEWAQKCGGIFTVTDAVQTMISPKYPKNYDPNLKCNYTFVSTPPNNYINLIFKDFILEETSRRCIYDNLTIYKYNEFQFGNIYEKMNTYCRQNSPGHVRVRNRAVVLFQSDQFHERTGFRFEYHLDKCGTEINSSTVLQSPSYSENGELPTGLDCVWKITAPPLQNIVIRFENIELERSDTCWFDYVAVYRSHNMSETNRVAKLCGKFTDRTIDLGGTEGTIQLKTDTSNNKGSFRARVIMTPKCSRTISIPQNDPNFNLKFTQGDFVPNKDCHHLIKTDVGRIFKGHFKSFHVPQCGNTTNTNNTECPCDVLEVRDGAGPFAELIGRYCGHEIPQDFQTSSHLLWIRFATGNSNQTSSGIELELTSIASICGPPLINVSKIETFTLRPPMNNGNYQKNLHCNWQIEGPLATSFEIKVDKLNIEDPDDSGACSNDYLKITDDNVKDFLHDSTFEDNIVYNGQGHQGNEISFYSGMYRPSAPHIFCGNYDNGHQISYFTSVNKVYVKFVSNSEIEKTGFELTFRPSGGCHDYNGLQGRISGLRVQNCIFYIRVPQNHTISIYYNNIYFYDDNCTKSGMQIFDGEFATVPSVSACSFVQPNPFFSTSNVVKIQVNALHEYSGTYDIYYVATDKGRGCGGTLFNYGGIFTSPLYPENTRNESDCRWTMHVPRNMKIALRFTIFDLGAKSTCKGNYVQIIETDNAGEDEVKRQYCGEDDPALYRSESSIVTVRLKTTRNFAGTGFIANYIAAFEDTKVQNW</sequence>
<dbReference type="FunFam" id="2.60.120.290:FF:000013">
    <property type="entry name" value="Membrane frizzled-related protein"/>
    <property type="match status" value="6"/>
</dbReference>
<feature type="domain" description="CUB" evidence="15">
    <location>
        <begin position="447"/>
        <end position="563"/>
    </location>
</feature>
<dbReference type="InterPro" id="IPR023796">
    <property type="entry name" value="Serpin_dom"/>
</dbReference>
<feature type="domain" description="EGF-like" evidence="16">
    <location>
        <begin position="101"/>
        <end position="137"/>
    </location>
</feature>
<dbReference type="FunFam" id="2.60.120.290:FF:000018">
    <property type="entry name" value="cubilin"/>
    <property type="match status" value="1"/>
</dbReference>
<dbReference type="InterPro" id="IPR018097">
    <property type="entry name" value="EGF_Ca-bd_CS"/>
</dbReference>
<dbReference type="SUPFAM" id="SSF57196">
    <property type="entry name" value="EGF/Laminin"/>
    <property type="match status" value="3"/>
</dbReference>
<dbReference type="Gene3D" id="2.10.25.10">
    <property type="entry name" value="Laminin"/>
    <property type="match status" value="6"/>
</dbReference>
<feature type="disulfide bond" evidence="11">
    <location>
        <begin position="3406"/>
        <end position="3433"/>
    </location>
</feature>
<evidence type="ECO:0000256" key="14">
    <source>
        <dbReference type="SAM" id="MobiDB-lite"/>
    </source>
</evidence>
<dbReference type="Pfam" id="PF07645">
    <property type="entry name" value="EGF_CA"/>
    <property type="match status" value="3"/>
</dbReference>
<feature type="disulfide bond" evidence="11">
    <location>
        <begin position="567"/>
        <end position="594"/>
    </location>
</feature>
<comment type="similarity">
    <text evidence="13">Belongs to the serpin family.</text>
</comment>
<dbReference type="FunFam" id="2.60.120.290:FF:000005">
    <property type="entry name" value="Procollagen C-endopeptidase enhancer 1"/>
    <property type="match status" value="4"/>
</dbReference>
<evidence type="ECO:0000256" key="13">
    <source>
        <dbReference type="RuleBase" id="RU000411"/>
    </source>
</evidence>
<feature type="domain" description="CUB" evidence="15">
    <location>
        <begin position="3285"/>
        <end position="3404"/>
    </location>
</feature>
<feature type="domain" description="CUB" evidence="15">
    <location>
        <begin position="3523"/>
        <end position="3646"/>
    </location>
</feature>
<reference evidence="17" key="1">
    <citation type="submission" date="2018-07" db="EMBL/GenBank/DDBJ databases">
        <authorList>
            <person name="Quirk P.G."/>
            <person name="Krulwich T.A."/>
        </authorList>
    </citation>
    <scope>NUCLEOTIDE SEQUENCE</scope>
</reference>
<feature type="domain" description="CUB" evidence="15">
    <location>
        <begin position="686"/>
        <end position="800"/>
    </location>
</feature>
<dbReference type="Gene3D" id="3.30.497.10">
    <property type="entry name" value="Antithrombin, subunit I, domain 2"/>
    <property type="match status" value="1"/>
</dbReference>
<dbReference type="CDD" id="cd00054">
    <property type="entry name" value="EGF_CA"/>
    <property type="match status" value="5"/>
</dbReference>
<feature type="disulfide bond" evidence="12">
    <location>
        <begin position="127"/>
        <end position="136"/>
    </location>
</feature>
<dbReference type="FunFam" id="2.10.25.10:FF:000006">
    <property type="entry name" value="Versican core protein-like isoform 1"/>
    <property type="match status" value="1"/>
</dbReference>
<dbReference type="CDD" id="cd19601">
    <property type="entry name" value="serpin42Da-like"/>
    <property type="match status" value="1"/>
</dbReference>
<feature type="disulfide bond" evidence="12">
    <location>
        <begin position="393"/>
        <end position="402"/>
    </location>
</feature>
<feature type="domain" description="CUB" evidence="15">
    <location>
        <begin position="917"/>
        <end position="1028"/>
    </location>
</feature>
<dbReference type="PROSITE" id="PS01180">
    <property type="entry name" value="CUB"/>
    <property type="match status" value="24"/>
</dbReference>
<feature type="domain" description="EGF-like" evidence="16">
    <location>
        <begin position="321"/>
        <end position="363"/>
    </location>
</feature>
<keyword evidence="7" id="KW-0722">Serine protease inhibitor</keyword>
<dbReference type="InterPro" id="IPR000152">
    <property type="entry name" value="EGF-type_Asp/Asn_hydroxyl_site"/>
</dbReference>
<feature type="domain" description="CUB" evidence="15">
    <location>
        <begin position="1499"/>
        <end position="1614"/>
    </location>
</feature>
<dbReference type="SUPFAM" id="SSF56574">
    <property type="entry name" value="Serpins"/>
    <property type="match status" value="1"/>
</dbReference>
<dbReference type="OMA" id="RGFTVRW"/>
<dbReference type="PROSITE" id="PS00022">
    <property type="entry name" value="EGF_1"/>
    <property type="match status" value="3"/>
</dbReference>
<evidence type="ECO:0000313" key="17">
    <source>
        <dbReference type="EMBL" id="SSX22425.1"/>
    </source>
</evidence>
<dbReference type="Pfam" id="PF00431">
    <property type="entry name" value="CUB"/>
    <property type="match status" value="23"/>
</dbReference>
<evidence type="ECO:0000256" key="10">
    <source>
        <dbReference type="ARBA" id="ARBA00023180"/>
    </source>
</evidence>
<feature type="region of interest" description="Disordered" evidence="14">
    <location>
        <begin position="60"/>
        <end position="79"/>
    </location>
</feature>
<dbReference type="GO" id="GO:0003008">
    <property type="term" value="P:system process"/>
    <property type="evidence" value="ECO:0007669"/>
    <property type="project" value="UniProtKB-ARBA"/>
</dbReference>
<dbReference type="InterPro" id="IPR000742">
    <property type="entry name" value="EGF"/>
</dbReference>
<dbReference type="CDD" id="cd00041">
    <property type="entry name" value="CUB"/>
    <property type="match status" value="24"/>
</dbReference>
<dbReference type="SUPFAM" id="SSF49854">
    <property type="entry name" value="Spermadhesin, CUB domain"/>
    <property type="match status" value="26"/>
</dbReference>
<feature type="domain" description="CUB" evidence="15">
    <location>
        <begin position="2684"/>
        <end position="2813"/>
    </location>
</feature>
<evidence type="ECO:0000256" key="11">
    <source>
        <dbReference type="PROSITE-ProRule" id="PRU00059"/>
    </source>
</evidence>
<keyword evidence="8" id="KW-0472">Membrane</keyword>
<dbReference type="InterPro" id="IPR049883">
    <property type="entry name" value="NOTCH1_EGF-like"/>
</dbReference>
<dbReference type="Gene3D" id="2.60.120.290">
    <property type="entry name" value="Spermadhesin, CUB domain"/>
    <property type="match status" value="25"/>
</dbReference>
<comment type="caution">
    <text evidence="12">Lacks conserved residue(s) required for the propagation of feature annotation.</text>
</comment>
<dbReference type="FunFam" id="2.60.120.290:FF:000042">
    <property type="entry name" value="AGAP005526-PA"/>
    <property type="match status" value="2"/>
</dbReference>
<dbReference type="PANTHER" id="PTHR24251">
    <property type="entry name" value="OVOCHYMASE-RELATED"/>
    <property type="match status" value="1"/>
</dbReference>
<feature type="domain" description="CUB" evidence="15">
    <location>
        <begin position="2327"/>
        <end position="2450"/>
    </location>
</feature>
<keyword evidence="10" id="KW-0325">Glycoprotein</keyword>
<feature type="domain" description="CUB" evidence="15">
    <location>
        <begin position="1615"/>
        <end position="1734"/>
    </location>
</feature>
<dbReference type="PROSITE" id="PS50026">
    <property type="entry name" value="EGF_3"/>
    <property type="match status" value="5"/>
</dbReference>
<feature type="domain" description="CUB" evidence="15">
    <location>
        <begin position="1150"/>
        <end position="1263"/>
    </location>
</feature>
<feature type="disulfide bond" evidence="12">
    <location>
        <begin position="431"/>
        <end position="440"/>
    </location>
</feature>
<dbReference type="Gene3D" id="2.30.39.10">
    <property type="entry name" value="Alpha-1-antitrypsin, domain 1"/>
    <property type="match status" value="1"/>
</dbReference>
<dbReference type="PROSITE" id="PS01186">
    <property type="entry name" value="EGF_2"/>
    <property type="match status" value="2"/>
</dbReference>
<evidence type="ECO:0000256" key="2">
    <source>
        <dbReference type="ARBA" id="ARBA00022475"/>
    </source>
</evidence>
<feature type="domain" description="CUB" evidence="15">
    <location>
        <begin position="1034"/>
        <end position="1146"/>
    </location>
</feature>
<evidence type="ECO:0000259" key="16">
    <source>
        <dbReference type="PROSITE" id="PS50026"/>
    </source>
</evidence>
<dbReference type="Pfam" id="PF00008">
    <property type="entry name" value="EGF"/>
    <property type="match status" value="2"/>
</dbReference>
<feature type="domain" description="CUB" evidence="15">
    <location>
        <begin position="567"/>
        <end position="680"/>
    </location>
</feature>
<feature type="domain" description="CUB" evidence="15">
    <location>
        <begin position="2817"/>
        <end position="2928"/>
    </location>
</feature>
<evidence type="ECO:0000256" key="1">
    <source>
        <dbReference type="ARBA" id="ARBA00004236"/>
    </source>
</evidence>
<proteinExistence type="inferred from homology"/>
<dbReference type="Pfam" id="PF00079">
    <property type="entry name" value="Serpin"/>
    <property type="match status" value="1"/>
</dbReference>
<evidence type="ECO:0000256" key="3">
    <source>
        <dbReference type="ARBA" id="ARBA00022536"/>
    </source>
</evidence>
<keyword evidence="6" id="KW-0677">Repeat</keyword>
<feature type="domain" description="CUB" evidence="15">
    <location>
        <begin position="1738"/>
        <end position="1848"/>
    </location>
</feature>
<feature type="domain" description="CUB" evidence="15">
    <location>
        <begin position="3406"/>
        <end position="3520"/>
    </location>
</feature>
<dbReference type="FunFam" id="2.10.25.10:FF:000429">
    <property type="entry name" value="Cubilin"/>
    <property type="match status" value="1"/>
</dbReference>
<dbReference type="GO" id="GO:0004867">
    <property type="term" value="F:serine-type endopeptidase inhibitor activity"/>
    <property type="evidence" value="ECO:0007669"/>
    <property type="project" value="UniProtKB-KW"/>
</dbReference>
<dbReference type="InterPro" id="IPR001881">
    <property type="entry name" value="EGF-like_Ca-bd_dom"/>
</dbReference>
<evidence type="ECO:0000256" key="6">
    <source>
        <dbReference type="ARBA" id="ARBA00022737"/>
    </source>
</evidence>
<feature type="domain" description="CUB" evidence="15">
    <location>
        <begin position="801"/>
        <end position="913"/>
    </location>
</feature>
<keyword evidence="4" id="KW-0646">Protease inhibitor</keyword>
<dbReference type="SUPFAM" id="SSF57184">
    <property type="entry name" value="Growth factor receptor domain"/>
    <property type="match status" value="1"/>
</dbReference>
<evidence type="ECO:0000256" key="5">
    <source>
        <dbReference type="ARBA" id="ARBA00022729"/>
    </source>
</evidence>
<dbReference type="VEuPathDB" id="VectorBase:CSON006732"/>
<name>A0A336LWX6_CULSO</name>
<dbReference type="FunFam" id="2.60.120.290:FF:000060">
    <property type="entry name" value="Cubilin homolog"/>
    <property type="match status" value="1"/>
</dbReference>
<feature type="domain" description="EGF-like" evidence="16">
    <location>
        <begin position="367"/>
        <end position="403"/>
    </location>
</feature>
<organism evidence="17">
    <name type="scientific">Culicoides sonorensis</name>
    <name type="common">Biting midge</name>
    <dbReference type="NCBI Taxonomy" id="179676"/>
    <lineage>
        <taxon>Eukaryota</taxon>
        <taxon>Metazoa</taxon>
        <taxon>Ecdysozoa</taxon>
        <taxon>Arthropoda</taxon>
        <taxon>Hexapoda</taxon>
        <taxon>Insecta</taxon>
        <taxon>Pterygota</taxon>
        <taxon>Neoptera</taxon>
        <taxon>Endopterygota</taxon>
        <taxon>Diptera</taxon>
        <taxon>Nematocera</taxon>
        <taxon>Chironomoidea</taxon>
        <taxon>Ceratopogonidae</taxon>
        <taxon>Ceratopogoninae</taxon>
        <taxon>Culicoides</taxon>
        <taxon>Monoculicoides</taxon>
    </lineage>
</organism>
<dbReference type="PROSITE" id="PS00284">
    <property type="entry name" value="SERPIN"/>
    <property type="match status" value="1"/>
</dbReference>
<evidence type="ECO:0000259" key="15">
    <source>
        <dbReference type="PROSITE" id="PS01180"/>
    </source>
</evidence>
<dbReference type="SMART" id="SM00179">
    <property type="entry name" value="EGF_CA"/>
    <property type="match status" value="6"/>
</dbReference>
<feature type="domain" description="CUB" evidence="15">
    <location>
        <begin position="1383"/>
        <end position="1495"/>
    </location>
</feature>
<keyword evidence="2" id="KW-1003">Cell membrane</keyword>
<dbReference type="SMART" id="SM00093">
    <property type="entry name" value="SERPIN"/>
    <property type="match status" value="1"/>
</dbReference>
<feature type="domain" description="CUB" evidence="15">
    <location>
        <begin position="2565"/>
        <end position="2682"/>
    </location>
</feature>
<gene>
    <name evidence="17" type="primary">CSON006732</name>
</gene>
<feature type="domain" description="EGF-like" evidence="16">
    <location>
        <begin position="139"/>
        <end position="180"/>
    </location>
</feature>
<comment type="subcellular location">
    <subcellularLocation>
        <location evidence="1">Cell membrane</location>
    </subcellularLocation>
</comment>
<dbReference type="GO" id="GO:0005509">
    <property type="term" value="F:calcium ion binding"/>
    <property type="evidence" value="ECO:0007669"/>
    <property type="project" value="InterPro"/>
</dbReference>
<feature type="domain" description="CUB" evidence="15">
    <location>
        <begin position="3913"/>
        <end position="4026"/>
    </location>
</feature>
<feature type="domain" description="CUB" evidence="15">
    <location>
        <begin position="3650"/>
        <end position="3803"/>
    </location>
</feature>
<feature type="domain" description="CUB" evidence="15">
    <location>
        <begin position="1264"/>
        <end position="1381"/>
    </location>
</feature>
<keyword evidence="3 12" id="KW-0245">EGF-like domain</keyword>
<dbReference type="SMART" id="SM00181">
    <property type="entry name" value="EGF"/>
    <property type="match status" value="8"/>
</dbReference>
<dbReference type="InterPro" id="IPR009030">
    <property type="entry name" value="Growth_fac_rcpt_cys_sf"/>
</dbReference>
<dbReference type="EMBL" id="UFQT01000253">
    <property type="protein sequence ID" value="SSX22425.1"/>
    <property type="molecule type" value="Genomic_DNA"/>
</dbReference>
<protein>
    <submittedName>
        <fullName evidence="17">CSON006732 protein</fullName>
    </submittedName>
</protein>
<dbReference type="InterPro" id="IPR000859">
    <property type="entry name" value="CUB_dom"/>
</dbReference>
<accession>A0A336LWX6</accession>
<feature type="domain" description="CUB" evidence="15">
    <location>
        <begin position="2451"/>
        <end position="2561"/>
    </location>
</feature>
<dbReference type="InterPro" id="IPR023795">
    <property type="entry name" value="Serpin_CS"/>
</dbReference>
<feature type="domain" description="EGF-like" evidence="16">
    <location>
        <begin position="405"/>
        <end position="441"/>
    </location>
</feature>
<dbReference type="InterPro" id="IPR035914">
    <property type="entry name" value="Sperma_CUB_dom_sf"/>
</dbReference>
<evidence type="ECO:0000256" key="9">
    <source>
        <dbReference type="ARBA" id="ARBA00023157"/>
    </source>
</evidence>
<dbReference type="FunFam" id="2.10.25.10:FF:000321">
    <property type="entry name" value="Protein delta homolog 1"/>
    <property type="match status" value="1"/>
</dbReference>
<dbReference type="SMART" id="SM00042">
    <property type="entry name" value="CUB"/>
    <property type="match status" value="24"/>
</dbReference>
<dbReference type="PROSITE" id="PS01187">
    <property type="entry name" value="EGF_CA"/>
    <property type="match status" value="2"/>
</dbReference>
<dbReference type="PROSITE" id="PS00010">
    <property type="entry name" value="ASX_HYDROXYL"/>
    <property type="match status" value="3"/>
</dbReference>
<feature type="domain" description="CUB" evidence="15">
    <location>
        <begin position="3171"/>
        <end position="3284"/>
    </location>
</feature>
<evidence type="ECO:0000256" key="4">
    <source>
        <dbReference type="ARBA" id="ARBA00022690"/>
    </source>
</evidence>
<dbReference type="InterPro" id="IPR036186">
    <property type="entry name" value="Serpin_sf"/>
</dbReference>
<dbReference type="GO" id="GO:0005886">
    <property type="term" value="C:plasma membrane"/>
    <property type="evidence" value="ECO:0007669"/>
    <property type="project" value="UniProtKB-SubCell"/>
</dbReference>
<dbReference type="FunFam" id="2.10.25.10:FF:000260">
    <property type="entry name" value="Notch receptor 4"/>
    <property type="match status" value="1"/>
</dbReference>
<keyword evidence="5" id="KW-0732">Signal</keyword>
<evidence type="ECO:0000256" key="8">
    <source>
        <dbReference type="ARBA" id="ARBA00023136"/>
    </source>
</evidence>
<dbReference type="InterPro" id="IPR042178">
    <property type="entry name" value="Serpin_sf_1"/>
</dbReference>
<feature type="disulfide bond" evidence="12">
    <location>
        <begin position="170"/>
        <end position="179"/>
    </location>
</feature>
<keyword evidence="9 12" id="KW-1015">Disulfide bond</keyword>
<evidence type="ECO:0000256" key="12">
    <source>
        <dbReference type="PROSITE-ProRule" id="PRU00076"/>
    </source>
</evidence>
<dbReference type="InterPro" id="IPR042185">
    <property type="entry name" value="Serpin_sf_2"/>
</dbReference>
<feature type="domain" description="CUB" evidence="15">
    <location>
        <begin position="3056"/>
        <end position="3167"/>
    </location>
</feature>
<evidence type="ECO:0000256" key="7">
    <source>
        <dbReference type="ARBA" id="ARBA00022900"/>
    </source>
</evidence>